<reference evidence="2 3" key="1">
    <citation type="journal article" date="2014" name="Genome Biol. Evol.">
        <title>The secreted proteins of Achlya hypogyna and Thraustotheca clavata identify the ancestral oomycete secretome and reveal gene acquisitions by horizontal gene transfer.</title>
        <authorList>
            <person name="Misner I."/>
            <person name="Blouin N."/>
            <person name="Leonard G."/>
            <person name="Richards T.A."/>
            <person name="Lane C.E."/>
        </authorList>
    </citation>
    <scope>NUCLEOTIDE SEQUENCE [LARGE SCALE GENOMIC DNA]</scope>
    <source>
        <strain evidence="2 3">ATCC 34112</strain>
    </source>
</reference>
<keyword evidence="3" id="KW-1185">Reference proteome</keyword>
<name>A0A1V9Y739_9STRA</name>
<dbReference type="Proteomes" id="UP000243217">
    <property type="component" value="Unassembled WGS sequence"/>
</dbReference>
<organism evidence="2 3">
    <name type="scientific">Thraustotheca clavata</name>
    <dbReference type="NCBI Taxonomy" id="74557"/>
    <lineage>
        <taxon>Eukaryota</taxon>
        <taxon>Sar</taxon>
        <taxon>Stramenopiles</taxon>
        <taxon>Oomycota</taxon>
        <taxon>Saprolegniomycetes</taxon>
        <taxon>Saprolegniales</taxon>
        <taxon>Achlyaceae</taxon>
        <taxon>Thraustotheca</taxon>
    </lineage>
</organism>
<keyword evidence="1" id="KW-0472">Membrane</keyword>
<sequence>MVSVDGWDYEGNAYVLIIVYLMGFLAFSMGFLGCYQATRHKHTNENVPHVPEVTLIKYCTKLLRVICIGICACQLILFAHATSVPSTALNVPIYDSVNRPLAGMIMTTFGFATNFHPSFRHLFGAAMVGLIAFDTVSEVHYLSILMCAAKGIVCSPIAGVTTAELQNYMLRDFIAIVLELWALLQVAYLCLSVGCCFSRYTQRQLSITNPYSNVRDLLTKYHPEINFKHSV</sequence>
<protein>
    <submittedName>
        <fullName evidence="2">Uncharacterized protein</fullName>
    </submittedName>
</protein>
<keyword evidence="1" id="KW-1133">Transmembrane helix</keyword>
<evidence type="ECO:0000313" key="2">
    <source>
        <dbReference type="EMBL" id="OQR81541.1"/>
    </source>
</evidence>
<dbReference type="EMBL" id="JNBS01004962">
    <property type="protein sequence ID" value="OQR81541.1"/>
    <property type="molecule type" value="Genomic_DNA"/>
</dbReference>
<evidence type="ECO:0000313" key="3">
    <source>
        <dbReference type="Proteomes" id="UP000243217"/>
    </source>
</evidence>
<dbReference type="OrthoDB" id="69165at2759"/>
<feature type="transmembrane region" description="Helical" evidence="1">
    <location>
        <begin position="173"/>
        <end position="197"/>
    </location>
</feature>
<feature type="transmembrane region" description="Helical" evidence="1">
    <location>
        <begin position="62"/>
        <end position="81"/>
    </location>
</feature>
<proteinExistence type="predicted"/>
<accession>A0A1V9Y739</accession>
<feature type="transmembrane region" description="Helical" evidence="1">
    <location>
        <begin position="12"/>
        <end position="35"/>
    </location>
</feature>
<keyword evidence="1" id="KW-0812">Transmembrane</keyword>
<evidence type="ECO:0000256" key="1">
    <source>
        <dbReference type="SAM" id="Phobius"/>
    </source>
</evidence>
<comment type="caution">
    <text evidence="2">The sequence shown here is derived from an EMBL/GenBank/DDBJ whole genome shotgun (WGS) entry which is preliminary data.</text>
</comment>
<dbReference type="AlphaFoldDB" id="A0A1V9Y739"/>
<gene>
    <name evidence="2" type="ORF">THRCLA_11636</name>
</gene>
<feature type="transmembrane region" description="Helical" evidence="1">
    <location>
        <begin position="139"/>
        <end position="161"/>
    </location>
</feature>